<comment type="caution">
    <text evidence="1">The sequence shown here is derived from an EMBL/GenBank/DDBJ whole genome shotgun (WGS) entry which is preliminary data.</text>
</comment>
<gene>
    <name evidence="1" type="ORF">VZ94_19480</name>
</gene>
<evidence type="ECO:0000313" key="2">
    <source>
        <dbReference type="Proteomes" id="UP000033684"/>
    </source>
</evidence>
<evidence type="ECO:0000313" key="1">
    <source>
        <dbReference type="EMBL" id="KJV05261.1"/>
    </source>
</evidence>
<reference evidence="2" key="1">
    <citation type="submission" date="2015-03" db="EMBL/GenBank/DDBJ databases">
        <title>Draft genome sequence of a novel methanotroph (Sn10-6) isolated from flooded ricefield rhizosphere in India.</title>
        <authorList>
            <person name="Pandit P.S."/>
            <person name="Pore S.D."/>
            <person name="Arora P."/>
            <person name="Kapse N.G."/>
            <person name="Dhakephalkar P.K."/>
            <person name="Rahalkar M.C."/>
        </authorList>
    </citation>
    <scope>NUCLEOTIDE SEQUENCE [LARGE SCALE GENOMIC DNA]</scope>
    <source>
        <strain evidence="2">Sn10-6</strain>
    </source>
</reference>
<sequence length="69" mass="7622">MCSEAAYTGTPLLVDLTDSAMEKYHQDIIAKLIEYGAAKPLTHDYQAWTYQPLDPTGDVAKAVFQCLQA</sequence>
<dbReference type="InterPro" id="IPR009367">
    <property type="entry name" value="Elm1-like"/>
</dbReference>
<keyword evidence="2" id="KW-1185">Reference proteome</keyword>
<reference evidence="1 2" key="2">
    <citation type="journal article" date="2016" name="Microb. Ecol.">
        <title>Genome Characteristics of a Novel Type I Methanotroph (Sn10-6) Isolated from a Flooded Indian Rice Field.</title>
        <authorList>
            <person name="Rahalkar M.C."/>
            <person name="Pandit P.S."/>
            <person name="Dhakephalkar P.K."/>
            <person name="Pore S."/>
            <person name="Arora P."/>
            <person name="Kapse N."/>
        </authorList>
    </citation>
    <scope>NUCLEOTIDE SEQUENCE [LARGE SCALE GENOMIC DNA]</scope>
    <source>
        <strain evidence="1 2">Sn10-6</strain>
    </source>
</reference>
<dbReference type="Pfam" id="PF06258">
    <property type="entry name" value="Mito_fiss_Elm1"/>
    <property type="match status" value="1"/>
</dbReference>
<dbReference type="Proteomes" id="UP000033684">
    <property type="component" value="Unassembled WGS sequence"/>
</dbReference>
<organism evidence="1 2">
    <name type="scientific">Methylocucumis oryzae</name>
    <dbReference type="NCBI Taxonomy" id="1632867"/>
    <lineage>
        <taxon>Bacteria</taxon>
        <taxon>Pseudomonadati</taxon>
        <taxon>Pseudomonadota</taxon>
        <taxon>Gammaproteobacteria</taxon>
        <taxon>Methylococcales</taxon>
        <taxon>Methylococcaceae</taxon>
        <taxon>Methylocucumis</taxon>
    </lineage>
</organism>
<protein>
    <submittedName>
        <fullName evidence="1">Uncharacterized protein</fullName>
    </submittedName>
</protein>
<dbReference type="EMBL" id="LAJX01000260">
    <property type="protein sequence ID" value="KJV05261.1"/>
    <property type="molecule type" value="Genomic_DNA"/>
</dbReference>
<name>A0A0F3IET3_9GAMM</name>
<accession>A0A0F3IET3</accession>
<dbReference type="AlphaFoldDB" id="A0A0F3IET3"/>
<proteinExistence type="predicted"/>